<protein>
    <submittedName>
        <fullName evidence="1">Uncharacterized protein</fullName>
    </submittedName>
</protein>
<evidence type="ECO:0000313" key="2">
    <source>
        <dbReference type="Proteomes" id="UP000054843"/>
    </source>
</evidence>
<gene>
    <name evidence="1" type="ORF">T10_532</name>
</gene>
<dbReference type="EMBL" id="JYDO01000222">
    <property type="protein sequence ID" value="KRZ66836.1"/>
    <property type="molecule type" value="Genomic_DNA"/>
</dbReference>
<evidence type="ECO:0000313" key="1">
    <source>
        <dbReference type="EMBL" id="KRZ66836.1"/>
    </source>
</evidence>
<keyword evidence="2" id="KW-1185">Reference proteome</keyword>
<feature type="non-terminal residue" evidence="1">
    <location>
        <position position="97"/>
    </location>
</feature>
<reference evidence="1 2" key="1">
    <citation type="submission" date="2015-01" db="EMBL/GenBank/DDBJ databases">
        <title>Evolution of Trichinella species and genotypes.</title>
        <authorList>
            <person name="Korhonen P.K."/>
            <person name="Edoardo P."/>
            <person name="Giuseppe L.R."/>
            <person name="Gasser R.B."/>
        </authorList>
    </citation>
    <scope>NUCLEOTIDE SEQUENCE [LARGE SCALE GENOMIC DNA]</scope>
    <source>
        <strain evidence="1">ISS1980</strain>
    </source>
</reference>
<sequence>MQLRSLVQYFFVLGNPIFLHFLPVLINLSDVVSTLSSNGNESFSIGSIETNSNVNSLKHLLMPDCRNVLMDTKPVAILIYFPFLHSVKSTYENDLQM</sequence>
<proteinExistence type="predicted"/>
<dbReference type="AlphaFoldDB" id="A0A0V1M4Q7"/>
<comment type="caution">
    <text evidence="1">The sequence shown here is derived from an EMBL/GenBank/DDBJ whole genome shotgun (WGS) entry which is preliminary data.</text>
</comment>
<dbReference type="Proteomes" id="UP000054843">
    <property type="component" value="Unassembled WGS sequence"/>
</dbReference>
<accession>A0A0V1M4Q7</accession>
<name>A0A0V1M4Q7_9BILA</name>
<organism evidence="1 2">
    <name type="scientific">Trichinella papuae</name>
    <dbReference type="NCBI Taxonomy" id="268474"/>
    <lineage>
        <taxon>Eukaryota</taxon>
        <taxon>Metazoa</taxon>
        <taxon>Ecdysozoa</taxon>
        <taxon>Nematoda</taxon>
        <taxon>Enoplea</taxon>
        <taxon>Dorylaimia</taxon>
        <taxon>Trichinellida</taxon>
        <taxon>Trichinellidae</taxon>
        <taxon>Trichinella</taxon>
    </lineage>
</organism>